<accession>A0A0E9TNU2</accession>
<sequence length="22" mass="2755">MWQPKYDRFHILTDISQHREGP</sequence>
<name>A0A0E9TNU2_ANGAN</name>
<evidence type="ECO:0000313" key="1">
    <source>
        <dbReference type="EMBL" id="JAH55359.1"/>
    </source>
</evidence>
<proteinExistence type="predicted"/>
<organism evidence="1">
    <name type="scientific">Anguilla anguilla</name>
    <name type="common">European freshwater eel</name>
    <name type="synonym">Muraena anguilla</name>
    <dbReference type="NCBI Taxonomy" id="7936"/>
    <lineage>
        <taxon>Eukaryota</taxon>
        <taxon>Metazoa</taxon>
        <taxon>Chordata</taxon>
        <taxon>Craniata</taxon>
        <taxon>Vertebrata</taxon>
        <taxon>Euteleostomi</taxon>
        <taxon>Actinopterygii</taxon>
        <taxon>Neopterygii</taxon>
        <taxon>Teleostei</taxon>
        <taxon>Anguilliformes</taxon>
        <taxon>Anguillidae</taxon>
        <taxon>Anguilla</taxon>
    </lineage>
</organism>
<reference evidence="1" key="1">
    <citation type="submission" date="2014-11" db="EMBL/GenBank/DDBJ databases">
        <authorList>
            <person name="Amaro Gonzalez C."/>
        </authorList>
    </citation>
    <scope>NUCLEOTIDE SEQUENCE</scope>
</reference>
<protein>
    <submittedName>
        <fullName evidence="1">Uncharacterized protein</fullName>
    </submittedName>
</protein>
<dbReference type="EMBL" id="GBXM01053218">
    <property type="protein sequence ID" value="JAH55359.1"/>
    <property type="molecule type" value="Transcribed_RNA"/>
</dbReference>
<reference evidence="1" key="2">
    <citation type="journal article" date="2015" name="Fish Shellfish Immunol.">
        <title>Early steps in the European eel (Anguilla anguilla)-Vibrio vulnificus interaction in the gills: Role of the RtxA13 toxin.</title>
        <authorList>
            <person name="Callol A."/>
            <person name="Pajuelo D."/>
            <person name="Ebbesson L."/>
            <person name="Teles M."/>
            <person name="MacKenzie S."/>
            <person name="Amaro C."/>
        </authorList>
    </citation>
    <scope>NUCLEOTIDE SEQUENCE</scope>
</reference>
<dbReference type="AlphaFoldDB" id="A0A0E9TNU2"/>